<dbReference type="GO" id="GO:0035591">
    <property type="term" value="F:signaling adaptor activity"/>
    <property type="evidence" value="ECO:0007669"/>
    <property type="project" value="TreeGrafter"/>
</dbReference>
<dbReference type="EMBL" id="CACVKT020001248">
    <property type="protein sequence ID" value="CAC5366405.1"/>
    <property type="molecule type" value="Genomic_DNA"/>
</dbReference>
<dbReference type="InterPro" id="IPR051184">
    <property type="entry name" value="Tyrosine-phos_adapter"/>
</dbReference>
<dbReference type="Gene3D" id="3.30.505.10">
    <property type="entry name" value="SH2 domain"/>
    <property type="match status" value="1"/>
</dbReference>
<accession>A0A6J8AFS9</accession>
<dbReference type="EC" id="3.1.3.48" evidence="5"/>
<dbReference type="PRINTS" id="PR00401">
    <property type="entry name" value="SH2DOMAIN"/>
</dbReference>
<evidence type="ECO:0000313" key="5">
    <source>
        <dbReference type="EMBL" id="CAC5366405.1"/>
    </source>
</evidence>
<evidence type="ECO:0000256" key="3">
    <source>
        <dbReference type="SAM" id="MobiDB-lite"/>
    </source>
</evidence>
<dbReference type="GO" id="GO:0004725">
    <property type="term" value="F:protein tyrosine phosphatase activity"/>
    <property type="evidence" value="ECO:0007669"/>
    <property type="project" value="UniProtKB-EC"/>
</dbReference>
<dbReference type="CDD" id="cd00173">
    <property type="entry name" value="SH2"/>
    <property type="match status" value="1"/>
</dbReference>
<dbReference type="GO" id="GO:0007167">
    <property type="term" value="P:enzyme-linked receptor protein signaling pathway"/>
    <property type="evidence" value="ECO:0007669"/>
    <property type="project" value="TreeGrafter"/>
</dbReference>
<dbReference type="OrthoDB" id="6142021at2759"/>
<dbReference type="InterPro" id="IPR036860">
    <property type="entry name" value="SH2_dom_sf"/>
</dbReference>
<evidence type="ECO:0000313" key="6">
    <source>
        <dbReference type="Proteomes" id="UP000507470"/>
    </source>
</evidence>
<dbReference type="Proteomes" id="UP000507470">
    <property type="component" value="Unassembled WGS sequence"/>
</dbReference>
<organism evidence="5 6">
    <name type="scientific">Mytilus coruscus</name>
    <name type="common">Sea mussel</name>
    <dbReference type="NCBI Taxonomy" id="42192"/>
    <lineage>
        <taxon>Eukaryota</taxon>
        <taxon>Metazoa</taxon>
        <taxon>Spiralia</taxon>
        <taxon>Lophotrochozoa</taxon>
        <taxon>Mollusca</taxon>
        <taxon>Bivalvia</taxon>
        <taxon>Autobranchia</taxon>
        <taxon>Pteriomorphia</taxon>
        <taxon>Mytilida</taxon>
        <taxon>Mytiloidea</taxon>
        <taxon>Mytilidae</taxon>
        <taxon>Mytilinae</taxon>
        <taxon>Mytilus</taxon>
    </lineage>
</organism>
<dbReference type="GO" id="GO:0005737">
    <property type="term" value="C:cytoplasm"/>
    <property type="evidence" value="ECO:0007669"/>
    <property type="project" value="TreeGrafter"/>
</dbReference>
<reference evidence="5 6" key="1">
    <citation type="submission" date="2020-06" db="EMBL/GenBank/DDBJ databases">
        <authorList>
            <person name="Li R."/>
            <person name="Bekaert M."/>
        </authorList>
    </citation>
    <scope>NUCLEOTIDE SEQUENCE [LARGE SCALE GENOMIC DNA]</scope>
    <source>
        <strain evidence="6">wild</strain>
    </source>
</reference>
<dbReference type="Pfam" id="PF00017">
    <property type="entry name" value="SH2"/>
    <property type="match status" value="1"/>
</dbReference>
<feature type="region of interest" description="Disordered" evidence="3">
    <location>
        <begin position="1"/>
        <end position="22"/>
    </location>
</feature>
<evidence type="ECO:0000256" key="1">
    <source>
        <dbReference type="ARBA" id="ARBA00022999"/>
    </source>
</evidence>
<keyword evidence="5" id="KW-0378">Hydrolase</keyword>
<dbReference type="SMART" id="SM00252">
    <property type="entry name" value="SH2"/>
    <property type="match status" value="1"/>
</dbReference>
<keyword evidence="6" id="KW-1185">Reference proteome</keyword>
<proteinExistence type="predicted"/>
<dbReference type="GO" id="GO:0030971">
    <property type="term" value="F:receptor tyrosine kinase binding"/>
    <property type="evidence" value="ECO:0007669"/>
    <property type="project" value="TreeGrafter"/>
</dbReference>
<evidence type="ECO:0000259" key="4">
    <source>
        <dbReference type="PROSITE" id="PS50001"/>
    </source>
</evidence>
<name>A0A6J8AFS9_MYTCO</name>
<gene>
    <name evidence="5" type="ORF">MCOR_6719</name>
</gene>
<sequence length="398" mass="44961">MSRKSPSGSPREPKKEACPCTAKGEPCGREINHATAQSQTNDSRTIIYRRSPACEHMDIDHHNEIGRQCHPEPFSNPLANTHEDGVSEKGNPVVEDRPNSVDVETQYLFLARASSTETSSYSELDLSQGSSRLSGSFNRDCGSCKLLMQKLNCEETKQFWREIDNEGPNPDQSCHVKFFEKFLERLKDAFPREEGLKSKSTINLLKFLLNVDRKDPIAGIKLSDLKRITDLFGPIKKQDNRCALICQLHLLIKRSLKTRDKDKKIKSSWFVGDMTREEAEKCLLAQDCKDKSYLVRISGTDGEDGDFVLSVRHEDHCHHLKIQGDPKTALSESPYNAHLKFAGREFSSLPEVVDYVTHKQEIEIDTEDETGDCSSVMCLRIFTNSPLNGAMSGYEKTK</sequence>
<feature type="domain" description="SH2" evidence="4">
    <location>
        <begin position="269"/>
        <end position="355"/>
    </location>
</feature>
<dbReference type="AlphaFoldDB" id="A0A6J8AFS9"/>
<dbReference type="InterPro" id="IPR000980">
    <property type="entry name" value="SH2"/>
</dbReference>
<keyword evidence="1 2" id="KW-0727">SH2 domain</keyword>
<dbReference type="PANTHER" id="PTHR19969">
    <property type="entry name" value="SH2-SH3 ADAPTOR PROTEIN-RELATED"/>
    <property type="match status" value="1"/>
</dbReference>
<evidence type="ECO:0000256" key="2">
    <source>
        <dbReference type="PROSITE-ProRule" id="PRU00191"/>
    </source>
</evidence>
<feature type="region of interest" description="Disordered" evidence="3">
    <location>
        <begin position="70"/>
        <end position="97"/>
    </location>
</feature>
<dbReference type="SUPFAM" id="SSF55550">
    <property type="entry name" value="SH2 domain"/>
    <property type="match status" value="1"/>
</dbReference>
<protein>
    <submittedName>
        <fullName evidence="5">PTPN11</fullName>
        <ecNumber evidence="5">3.1.3.48</ecNumber>
    </submittedName>
</protein>
<dbReference type="GO" id="GO:0016477">
    <property type="term" value="P:cell migration"/>
    <property type="evidence" value="ECO:0007669"/>
    <property type="project" value="TreeGrafter"/>
</dbReference>
<dbReference type="PANTHER" id="PTHR19969:SF5">
    <property type="entry name" value="CRK-LIKE PROTEIN"/>
    <property type="match status" value="1"/>
</dbReference>
<dbReference type="PROSITE" id="PS50001">
    <property type="entry name" value="SH2"/>
    <property type="match status" value="1"/>
</dbReference>